<comment type="caution">
    <text evidence="2">The sequence shown here is derived from an EMBL/GenBank/DDBJ whole genome shotgun (WGS) entry which is preliminary data.</text>
</comment>
<reference evidence="2 3" key="1">
    <citation type="submission" date="2021-01" db="EMBL/GenBank/DDBJ databases">
        <title>Chromosome-level genome assembly of a human fungal pathogen reveals clustering of transcriptionally co-regulated genes.</title>
        <authorList>
            <person name="Voorhies M."/>
            <person name="Cohen S."/>
            <person name="Shea T.P."/>
            <person name="Petrus S."/>
            <person name="Munoz J.F."/>
            <person name="Poplawski S."/>
            <person name="Goldman W.E."/>
            <person name="Michael T."/>
            <person name="Cuomo C.A."/>
            <person name="Sil A."/>
            <person name="Beyhan S."/>
        </authorList>
    </citation>
    <scope>NUCLEOTIDE SEQUENCE [LARGE SCALE GENOMIC DNA]</scope>
    <source>
        <strain evidence="2 3">G184AR</strain>
    </source>
</reference>
<gene>
    <name evidence="2" type="ORF">I7I52_01681</name>
</gene>
<dbReference type="Proteomes" id="UP000670092">
    <property type="component" value="Unassembled WGS sequence"/>
</dbReference>
<organism evidence="2 3">
    <name type="scientific">Ajellomyces capsulatus</name>
    <name type="common">Darling's disease fungus</name>
    <name type="synonym">Histoplasma capsulatum</name>
    <dbReference type="NCBI Taxonomy" id="5037"/>
    <lineage>
        <taxon>Eukaryota</taxon>
        <taxon>Fungi</taxon>
        <taxon>Dikarya</taxon>
        <taxon>Ascomycota</taxon>
        <taxon>Pezizomycotina</taxon>
        <taxon>Eurotiomycetes</taxon>
        <taxon>Eurotiomycetidae</taxon>
        <taxon>Onygenales</taxon>
        <taxon>Ajellomycetaceae</taxon>
        <taxon>Histoplasma</taxon>
    </lineage>
</organism>
<sequence length="90" mass="10233">MPNLRAAHTNSLVCLLTWLNQLLAIYNISMLTLSFLPIIPIPLLFFSSLYAWRRTTIDTDIEHSGRPFVRGTSTTSIRLIRTNTFTPSIP</sequence>
<dbReference type="EMBL" id="JAEVHI010000001">
    <property type="protein sequence ID" value="KAG5303630.1"/>
    <property type="molecule type" value="Genomic_DNA"/>
</dbReference>
<keyword evidence="1" id="KW-0812">Transmembrane</keyword>
<feature type="transmembrane region" description="Helical" evidence="1">
    <location>
        <begin position="34"/>
        <end position="52"/>
    </location>
</feature>
<accession>A0A8H7Z9C5</accession>
<dbReference type="AlphaFoldDB" id="A0A8H7Z9C5"/>
<evidence type="ECO:0000313" key="3">
    <source>
        <dbReference type="Proteomes" id="UP000670092"/>
    </source>
</evidence>
<evidence type="ECO:0000256" key="1">
    <source>
        <dbReference type="SAM" id="Phobius"/>
    </source>
</evidence>
<keyword evidence="1" id="KW-1133">Transmembrane helix</keyword>
<evidence type="ECO:0000313" key="2">
    <source>
        <dbReference type="EMBL" id="KAG5303630.1"/>
    </source>
</evidence>
<keyword evidence="1" id="KW-0472">Membrane</keyword>
<protein>
    <submittedName>
        <fullName evidence="2">Uncharacterized protein</fullName>
    </submittedName>
</protein>
<dbReference type="VEuPathDB" id="FungiDB:I7I52_01681"/>
<name>A0A8H7Z9C5_AJECA</name>
<proteinExistence type="predicted"/>